<dbReference type="EMBL" id="JAQMWT010000339">
    <property type="protein sequence ID" value="KAJ8604164.1"/>
    <property type="molecule type" value="Genomic_DNA"/>
</dbReference>
<evidence type="ECO:0000256" key="1">
    <source>
        <dbReference type="ARBA" id="ARBA00001933"/>
    </source>
</evidence>
<protein>
    <recommendedName>
        <fullName evidence="8">Aspartate aminotransferase</fullName>
        <ecNumber evidence="8">2.6.1.1</ecNumber>
    </recommendedName>
</protein>
<dbReference type="InterPro" id="IPR015424">
    <property type="entry name" value="PyrdxlP-dep_Trfase"/>
</dbReference>
<accession>A0AAD7XLA7</accession>
<name>A0AAD7XLA7_9STRA</name>
<evidence type="ECO:0000256" key="3">
    <source>
        <dbReference type="ARBA" id="ARBA00011738"/>
    </source>
</evidence>
<dbReference type="GO" id="GO:0030170">
    <property type="term" value="F:pyridoxal phosphate binding"/>
    <property type="evidence" value="ECO:0007669"/>
    <property type="project" value="InterPro"/>
</dbReference>
<comment type="caution">
    <text evidence="10">The sequence shown here is derived from an EMBL/GenBank/DDBJ whole genome shotgun (WGS) entry which is preliminary data.</text>
</comment>
<dbReference type="CDD" id="cd00609">
    <property type="entry name" value="AAT_like"/>
    <property type="match status" value="1"/>
</dbReference>
<dbReference type="InterPro" id="IPR015422">
    <property type="entry name" value="PyrdxlP-dep_Trfase_small"/>
</dbReference>
<evidence type="ECO:0000259" key="9">
    <source>
        <dbReference type="Pfam" id="PF00155"/>
    </source>
</evidence>
<dbReference type="Pfam" id="PF00155">
    <property type="entry name" value="Aminotran_1_2"/>
    <property type="match status" value="1"/>
</dbReference>
<dbReference type="EC" id="2.6.1.1" evidence="8"/>
<dbReference type="Gene3D" id="3.40.640.10">
    <property type="entry name" value="Type I PLP-dependent aspartate aminotransferase-like (Major domain)"/>
    <property type="match status" value="1"/>
</dbReference>
<evidence type="ECO:0000256" key="8">
    <source>
        <dbReference type="RuleBase" id="RU000480"/>
    </source>
</evidence>
<dbReference type="FunFam" id="3.90.1150.10:FF:000001">
    <property type="entry name" value="Aspartate aminotransferase"/>
    <property type="match status" value="1"/>
</dbReference>
<keyword evidence="11" id="KW-1185">Reference proteome</keyword>
<evidence type="ECO:0000256" key="5">
    <source>
        <dbReference type="ARBA" id="ARBA00022679"/>
    </source>
</evidence>
<organism evidence="10 11">
    <name type="scientific">Chrysophaeum taylorii</name>
    <dbReference type="NCBI Taxonomy" id="2483200"/>
    <lineage>
        <taxon>Eukaryota</taxon>
        <taxon>Sar</taxon>
        <taxon>Stramenopiles</taxon>
        <taxon>Ochrophyta</taxon>
        <taxon>Pelagophyceae</taxon>
        <taxon>Pelagomonadales</taxon>
        <taxon>Pelagomonadaceae</taxon>
        <taxon>Chrysophaeum</taxon>
    </lineage>
</organism>
<feature type="domain" description="Aminotransferase class I/classII large" evidence="9">
    <location>
        <begin position="40"/>
        <end position="413"/>
    </location>
</feature>
<keyword evidence="6" id="KW-0663">Pyridoxal phosphate</keyword>
<proteinExistence type="inferred from homology"/>
<dbReference type="PANTHER" id="PTHR11879:SF22">
    <property type="entry name" value="ASPARTATE AMINOTRANSFERASE, MITOCHONDRIAL"/>
    <property type="match status" value="1"/>
</dbReference>
<dbReference type="AlphaFoldDB" id="A0AAD7XLA7"/>
<dbReference type="PANTHER" id="PTHR11879">
    <property type="entry name" value="ASPARTATE AMINOTRANSFERASE"/>
    <property type="match status" value="1"/>
</dbReference>
<dbReference type="InterPro" id="IPR000796">
    <property type="entry name" value="Asp_trans"/>
</dbReference>
<dbReference type="Proteomes" id="UP001230188">
    <property type="component" value="Unassembled WGS sequence"/>
</dbReference>
<evidence type="ECO:0000313" key="10">
    <source>
        <dbReference type="EMBL" id="KAJ8604164.1"/>
    </source>
</evidence>
<gene>
    <name evidence="10" type="ORF">CTAYLR_008577</name>
</gene>
<reference evidence="10" key="1">
    <citation type="submission" date="2023-01" db="EMBL/GenBank/DDBJ databases">
        <title>Metagenome sequencing of chrysophaentin producing Chrysophaeum taylorii.</title>
        <authorList>
            <person name="Davison J."/>
            <person name="Bewley C."/>
        </authorList>
    </citation>
    <scope>NUCLEOTIDE SEQUENCE</scope>
    <source>
        <strain evidence="10">NIES-1699</strain>
    </source>
</reference>
<evidence type="ECO:0000256" key="7">
    <source>
        <dbReference type="ARBA" id="ARBA00049185"/>
    </source>
</evidence>
<dbReference type="FunFam" id="3.40.640.10:FF:000066">
    <property type="entry name" value="Aspartate aminotransferase"/>
    <property type="match status" value="1"/>
</dbReference>
<evidence type="ECO:0000256" key="2">
    <source>
        <dbReference type="ARBA" id="ARBA00007441"/>
    </source>
</evidence>
<dbReference type="NCBIfam" id="NF006719">
    <property type="entry name" value="PRK09257.1"/>
    <property type="match status" value="1"/>
</dbReference>
<dbReference type="GO" id="GO:0006520">
    <property type="term" value="P:amino acid metabolic process"/>
    <property type="evidence" value="ECO:0007669"/>
    <property type="project" value="InterPro"/>
</dbReference>
<dbReference type="InterPro" id="IPR015421">
    <property type="entry name" value="PyrdxlP-dep_Trfase_major"/>
</dbReference>
<comment type="miscellaneous">
    <text evidence="8">In eukaryotes there are cytoplasmic, mitochondrial and chloroplastic isozymes.</text>
</comment>
<evidence type="ECO:0000313" key="11">
    <source>
        <dbReference type="Proteomes" id="UP001230188"/>
    </source>
</evidence>
<comment type="catalytic activity">
    <reaction evidence="7 8">
        <text>L-aspartate + 2-oxoglutarate = oxaloacetate + L-glutamate</text>
        <dbReference type="Rhea" id="RHEA:21824"/>
        <dbReference type="ChEBI" id="CHEBI:16452"/>
        <dbReference type="ChEBI" id="CHEBI:16810"/>
        <dbReference type="ChEBI" id="CHEBI:29985"/>
        <dbReference type="ChEBI" id="CHEBI:29991"/>
        <dbReference type="EC" id="2.6.1.1"/>
    </reaction>
</comment>
<comment type="similarity">
    <text evidence="2">Belongs to the class-I pyridoxal-phosphate-dependent aminotransferase family.</text>
</comment>
<evidence type="ECO:0000256" key="6">
    <source>
        <dbReference type="ARBA" id="ARBA00022898"/>
    </source>
</evidence>
<comment type="subunit">
    <text evidence="3 8">Homodimer.</text>
</comment>
<dbReference type="InterPro" id="IPR004839">
    <property type="entry name" value="Aminotransferase_I/II_large"/>
</dbReference>
<dbReference type="SUPFAM" id="SSF53383">
    <property type="entry name" value="PLP-dependent transferases"/>
    <property type="match status" value="1"/>
</dbReference>
<dbReference type="Gene3D" id="3.90.1150.10">
    <property type="entry name" value="Aspartate Aminotransferase, domain 1"/>
    <property type="match status" value="1"/>
</dbReference>
<dbReference type="PROSITE" id="PS00105">
    <property type="entry name" value="AA_TRANSFER_CLASS_1"/>
    <property type="match status" value="1"/>
</dbReference>
<sequence length="424" mass="46192">MMLRRARRIMMYSSWTGVELAPADPIIGLTQAFKDDPAATKVLLGVGAYRDGDGKPVVLPSVKKAEERVVASLQDHEYAAISGLADFCRLSVAFALGADSKPVVENRVACVQTLSGTGACRVGLAMLERLPAVGGGGKPIVYVPSPTWGNHPNIAKDAGLEVRRYRYLDDKTKTSLDFEGLMEDLEHTVEPGSAILLHACAHNPTGVDPSREQWARISRALAQKDVQVFFDCAYQGFASGDPENDAWAIRKFVEDGHNILLAQSYAKNFGLYGERVGALSAVCEDPQQAKALESQLKRIIRPMYSNPPVHGARVVATVLADPNLKARWADECKQMADRIQGMRLALKSSLEDLGSTKDWSHITAQIGMFAFTGLTQDQVLTLRQRFHIYCTLDGRISVAGLTSANVHYVAQAIHEITNSPAESS</sequence>
<keyword evidence="5 8" id="KW-0808">Transferase</keyword>
<keyword evidence="4 8" id="KW-0032">Aminotransferase</keyword>
<dbReference type="GO" id="GO:0005739">
    <property type="term" value="C:mitochondrion"/>
    <property type="evidence" value="ECO:0007669"/>
    <property type="project" value="TreeGrafter"/>
</dbReference>
<evidence type="ECO:0000256" key="4">
    <source>
        <dbReference type="ARBA" id="ARBA00022576"/>
    </source>
</evidence>
<dbReference type="GO" id="GO:0004069">
    <property type="term" value="F:L-aspartate:2-oxoglutarate aminotransferase activity"/>
    <property type="evidence" value="ECO:0007669"/>
    <property type="project" value="UniProtKB-EC"/>
</dbReference>
<comment type="cofactor">
    <cofactor evidence="1">
        <name>pyridoxal 5'-phosphate</name>
        <dbReference type="ChEBI" id="CHEBI:597326"/>
    </cofactor>
</comment>
<dbReference type="InterPro" id="IPR004838">
    <property type="entry name" value="NHTrfase_class1_PyrdxlP-BS"/>
</dbReference>
<dbReference type="PRINTS" id="PR00799">
    <property type="entry name" value="TRANSAMINASE"/>
</dbReference>